<accession>A0A5N6TQR6</accession>
<proteinExistence type="predicted"/>
<organism evidence="1 2">
    <name type="scientific">Aspergillus avenaceus</name>
    <dbReference type="NCBI Taxonomy" id="36643"/>
    <lineage>
        <taxon>Eukaryota</taxon>
        <taxon>Fungi</taxon>
        <taxon>Dikarya</taxon>
        <taxon>Ascomycota</taxon>
        <taxon>Pezizomycotina</taxon>
        <taxon>Eurotiomycetes</taxon>
        <taxon>Eurotiomycetidae</taxon>
        <taxon>Eurotiales</taxon>
        <taxon>Aspergillaceae</taxon>
        <taxon>Aspergillus</taxon>
        <taxon>Aspergillus subgen. Circumdati</taxon>
    </lineage>
</organism>
<dbReference type="AlphaFoldDB" id="A0A5N6TQR6"/>
<evidence type="ECO:0000313" key="2">
    <source>
        <dbReference type="Proteomes" id="UP000325780"/>
    </source>
</evidence>
<protein>
    <submittedName>
        <fullName evidence="1">Uncharacterized protein</fullName>
    </submittedName>
</protein>
<gene>
    <name evidence="1" type="ORF">BDV25DRAFT_141503</name>
</gene>
<dbReference type="EMBL" id="ML742149">
    <property type="protein sequence ID" value="KAE8148703.1"/>
    <property type="molecule type" value="Genomic_DNA"/>
</dbReference>
<keyword evidence="2" id="KW-1185">Reference proteome</keyword>
<evidence type="ECO:0000313" key="1">
    <source>
        <dbReference type="EMBL" id="KAE8148703.1"/>
    </source>
</evidence>
<dbReference type="OrthoDB" id="3624704at2759"/>
<sequence>MALIAIERFMGYSTLWTTKMQFSLATVLAIAALSTSALACQCSVNGNWDNARTQSCCNELGGIFQNGHDCLASSISEHLSQFRSCCGGQSDCDYPSLQEEELDAAAPGEKPAL</sequence>
<dbReference type="Proteomes" id="UP000325780">
    <property type="component" value="Unassembled WGS sequence"/>
</dbReference>
<name>A0A5N6TQR6_ASPAV</name>
<reference evidence="1 2" key="1">
    <citation type="submission" date="2019-04" db="EMBL/GenBank/DDBJ databases">
        <title>Friends and foes A comparative genomics study of 23 Aspergillus species from section Flavi.</title>
        <authorList>
            <consortium name="DOE Joint Genome Institute"/>
            <person name="Kjaerbolling I."/>
            <person name="Vesth T."/>
            <person name="Frisvad J.C."/>
            <person name="Nybo J.L."/>
            <person name="Theobald S."/>
            <person name="Kildgaard S."/>
            <person name="Isbrandt T."/>
            <person name="Kuo A."/>
            <person name="Sato A."/>
            <person name="Lyhne E.K."/>
            <person name="Kogle M.E."/>
            <person name="Wiebenga A."/>
            <person name="Kun R.S."/>
            <person name="Lubbers R.J."/>
            <person name="Makela M.R."/>
            <person name="Barry K."/>
            <person name="Chovatia M."/>
            <person name="Clum A."/>
            <person name="Daum C."/>
            <person name="Haridas S."/>
            <person name="He G."/>
            <person name="LaButti K."/>
            <person name="Lipzen A."/>
            <person name="Mondo S."/>
            <person name="Riley R."/>
            <person name="Salamov A."/>
            <person name="Simmons B.A."/>
            <person name="Magnuson J.K."/>
            <person name="Henrissat B."/>
            <person name="Mortensen U.H."/>
            <person name="Larsen T.O."/>
            <person name="Devries R.P."/>
            <person name="Grigoriev I.V."/>
            <person name="Machida M."/>
            <person name="Baker S.E."/>
            <person name="Andersen M.R."/>
        </authorList>
    </citation>
    <scope>NUCLEOTIDE SEQUENCE [LARGE SCALE GENOMIC DNA]</scope>
    <source>
        <strain evidence="1 2">IBT 18842</strain>
    </source>
</reference>